<dbReference type="Gene3D" id="3.40.1440.60">
    <property type="entry name" value="PriA, 3(prime) DNA-binding domain"/>
    <property type="match status" value="1"/>
</dbReference>
<evidence type="ECO:0000256" key="1">
    <source>
        <dbReference type="ARBA" id="ARBA00022515"/>
    </source>
</evidence>
<evidence type="ECO:0000256" key="8">
    <source>
        <dbReference type="ARBA" id="ARBA00022840"/>
    </source>
</evidence>
<evidence type="ECO:0000256" key="9">
    <source>
        <dbReference type="ARBA" id="ARBA00023125"/>
    </source>
</evidence>
<dbReference type="GO" id="GO:0006270">
    <property type="term" value="P:DNA replication initiation"/>
    <property type="evidence" value="ECO:0007669"/>
    <property type="project" value="TreeGrafter"/>
</dbReference>
<dbReference type="Pfam" id="PF17764">
    <property type="entry name" value="PriA_3primeBD"/>
    <property type="match status" value="1"/>
</dbReference>
<dbReference type="PROSITE" id="PS51194">
    <property type="entry name" value="HELICASE_CTER"/>
    <property type="match status" value="1"/>
</dbReference>
<proteinExistence type="inferred from homology"/>
<dbReference type="SUPFAM" id="SSF46785">
    <property type="entry name" value="Winged helix' DNA-binding domain"/>
    <property type="match status" value="1"/>
</dbReference>
<dbReference type="InterPro" id="IPR036390">
    <property type="entry name" value="WH_DNA-bd_sf"/>
</dbReference>
<dbReference type="FunFam" id="3.40.50.300:FF:000489">
    <property type="entry name" value="Primosome assembly protein PriA"/>
    <property type="match status" value="1"/>
</dbReference>
<dbReference type="Pfam" id="PF18074">
    <property type="entry name" value="PriA_C"/>
    <property type="match status" value="1"/>
</dbReference>
<comment type="catalytic activity">
    <reaction evidence="11 12">
        <text>ATP + H2O = ADP + phosphate + H(+)</text>
        <dbReference type="Rhea" id="RHEA:13065"/>
        <dbReference type="ChEBI" id="CHEBI:15377"/>
        <dbReference type="ChEBI" id="CHEBI:15378"/>
        <dbReference type="ChEBI" id="CHEBI:30616"/>
        <dbReference type="ChEBI" id="CHEBI:43474"/>
        <dbReference type="ChEBI" id="CHEBI:456216"/>
        <dbReference type="EC" id="5.6.2.4"/>
    </reaction>
</comment>
<keyword evidence="4 12" id="KW-0547">Nucleotide-binding</keyword>
<dbReference type="GO" id="GO:0006269">
    <property type="term" value="P:DNA replication, synthesis of primer"/>
    <property type="evidence" value="ECO:0007669"/>
    <property type="project" value="UniProtKB-KW"/>
</dbReference>
<reference evidence="15 16" key="1">
    <citation type="submission" date="2015-12" db="EMBL/GenBank/DDBJ databases">
        <title>Draft genome of Thermovenabulum gondwanense isolated from a red thermophilic microbial mat colonisisng an outflow channel of a bore well.</title>
        <authorList>
            <person name="Patel B.K."/>
        </authorList>
    </citation>
    <scope>NUCLEOTIDE SEQUENCE [LARGE SCALE GENOMIC DNA]</scope>
    <source>
        <strain evidence="15 16">R270</strain>
    </source>
</reference>
<dbReference type="GO" id="GO:0008270">
    <property type="term" value="F:zinc ion binding"/>
    <property type="evidence" value="ECO:0007669"/>
    <property type="project" value="UniProtKB-UniRule"/>
</dbReference>
<comment type="cofactor">
    <cofactor evidence="12">
        <name>Zn(2+)</name>
        <dbReference type="ChEBI" id="CHEBI:29105"/>
    </cofactor>
    <text evidence="12">Binds 2 zinc ions per subunit.</text>
</comment>
<comment type="similarity">
    <text evidence="12">Belongs to the helicase family. PriA subfamily.</text>
</comment>
<keyword evidence="1 12" id="KW-0639">Primosome</keyword>
<keyword evidence="7 12" id="KW-0862">Zinc</keyword>
<gene>
    <name evidence="12 15" type="primary">priA</name>
    <name evidence="15" type="ORF">ATZ99_09930</name>
</gene>
<sequence length="740" mass="84925">MKKIAKIAVDVKHPRVKGEYSYIIPEELKEKIRIGSRVLVPFNNKKTRGFVVDFEEEELIDEKLRNKLKSIIEVEEVAIPEALIDLAKSLSEYYGAYLIDFLKLMCPVKSGLKKTITYKINRQFTDSLNSDIQKKIYLFLLDKERASVEEVSRATGIEKEKVRNGLNALYKKNAVFKEYDAANRAKIKYSLGNYNDYNFDSHEINLSVEQKDAVKTILKNFDEQKKPVLLFGVTGSGKTEVYIRVIEEVISRGKGAIILVPEISLTPQVVDIFERRFPGKIAILHSALTDGERFDEWVRILKGEVNIVIGARSAIFAPVKNLGIIVLDEEHETSYKQSEYPFYDARIVARLRAKKEDLLLIFGSATPSLESIYEVQRGNFLLVKMRKRINNRPLPAFEIIDMREELKKGNKSIFSRRLIEELENTVARKEQAILFLNRRGYSTFVLCRDCGYVAKCPHCDISLVYHLEDKSLKCHYCDFKVKALETCPKCKGNKIGYYGTGTEKIEEEIKRFIPEIKTVRIDADVVSKKGMMLKEKLLEFKTGRANVLIGTQTIAKGLDFPKVSLIGIVLADITLNIPDFRSGERTFQLITQVAGRAGRGLTGGKVLIQTYCPESYVIKAAVSYDLNNFFKQELKNRKEYNYPPFCHLLNITLSGTDKEYVENLSWKICEMLKSCIEEEVEILGPIPALRFKIKDNFRYNILMKSKKYTPLIQAQKQLKEISVNEDKVNFSWDLDPYELL</sequence>
<dbReference type="InterPro" id="IPR027417">
    <property type="entry name" value="P-loop_NTPase"/>
</dbReference>
<dbReference type="SMART" id="SM00490">
    <property type="entry name" value="HELICc"/>
    <property type="match status" value="1"/>
</dbReference>
<dbReference type="Pfam" id="PF00270">
    <property type="entry name" value="DEAD"/>
    <property type="match status" value="1"/>
</dbReference>
<protein>
    <recommendedName>
        <fullName evidence="12">Replication restart protein PriA</fullName>
    </recommendedName>
    <alternativeName>
        <fullName evidence="12">ATP-dependent DNA helicase PriA</fullName>
        <ecNumber evidence="12">5.6.2.4</ecNumber>
    </alternativeName>
    <alternativeName>
        <fullName evidence="12">DNA 3'-5' helicase PriA</fullName>
    </alternativeName>
</protein>
<dbReference type="PATRIC" id="fig|520767.4.peg.1091"/>
<evidence type="ECO:0000256" key="5">
    <source>
        <dbReference type="ARBA" id="ARBA00022801"/>
    </source>
</evidence>
<keyword evidence="3 12" id="KW-0479">Metal-binding</keyword>
<evidence type="ECO:0000256" key="10">
    <source>
        <dbReference type="ARBA" id="ARBA00023235"/>
    </source>
</evidence>
<dbReference type="PANTHER" id="PTHR30580:SF0">
    <property type="entry name" value="PRIMOSOMAL PROTEIN N"/>
    <property type="match status" value="1"/>
</dbReference>
<dbReference type="Gene3D" id="1.10.10.10">
    <property type="entry name" value="Winged helix-like DNA-binding domain superfamily/Winged helix DNA-binding domain"/>
    <property type="match status" value="1"/>
</dbReference>
<feature type="binding site" evidence="12">
    <location>
        <position position="474"/>
    </location>
    <ligand>
        <name>Zn(2+)</name>
        <dbReference type="ChEBI" id="CHEBI:29105"/>
        <label>2</label>
    </ligand>
</feature>
<dbReference type="InterPro" id="IPR041236">
    <property type="entry name" value="PriA_C"/>
</dbReference>
<dbReference type="InterPro" id="IPR011545">
    <property type="entry name" value="DEAD/DEAH_box_helicase_dom"/>
</dbReference>
<evidence type="ECO:0000256" key="11">
    <source>
        <dbReference type="ARBA" id="ARBA00048988"/>
    </source>
</evidence>
<feature type="domain" description="Helicase C-terminal" evidence="14">
    <location>
        <begin position="479"/>
        <end position="642"/>
    </location>
</feature>
<dbReference type="EMBL" id="LOHZ01000025">
    <property type="protein sequence ID" value="KYO66748.1"/>
    <property type="molecule type" value="Genomic_DNA"/>
</dbReference>
<dbReference type="OrthoDB" id="9759544at2"/>
<dbReference type="InterPro" id="IPR042115">
    <property type="entry name" value="PriA_3primeBD_sf"/>
</dbReference>
<dbReference type="Gene3D" id="3.40.50.300">
    <property type="entry name" value="P-loop containing nucleotide triphosphate hydrolases"/>
    <property type="match status" value="2"/>
</dbReference>
<dbReference type="GO" id="GO:0043138">
    <property type="term" value="F:3'-5' DNA helicase activity"/>
    <property type="evidence" value="ECO:0007669"/>
    <property type="project" value="UniProtKB-EC"/>
</dbReference>
<accession>A0A162MMX2</accession>
<evidence type="ECO:0000256" key="3">
    <source>
        <dbReference type="ARBA" id="ARBA00022723"/>
    </source>
</evidence>
<dbReference type="InterPro" id="IPR040498">
    <property type="entry name" value="PriA_CRR"/>
</dbReference>
<dbReference type="GO" id="GO:0006310">
    <property type="term" value="P:DNA recombination"/>
    <property type="evidence" value="ECO:0007669"/>
    <property type="project" value="InterPro"/>
</dbReference>
<keyword evidence="10 12" id="KW-0413">Isomerase</keyword>
<dbReference type="CDD" id="cd17929">
    <property type="entry name" value="DEXHc_priA"/>
    <property type="match status" value="1"/>
</dbReference>
<dbReference type="CDD" id="cd18804">
    <property type="entry name" value="SF2_C_priA"/>
    <property type="match status" value="1"/>
</dbReference>
<dbReference type="InterPro" id="IPR014001">
    <property type="entry name" value="Helicase_ATP-bd"/>
</dbReference>
<dbReference type="SUPFAM" id="SSF52540">
    <property type="entry name" value="P-loop containing nucleoside triphosphate hydrolases"/>
    <property type="match status" value="1"/>
</dbReference>
<dbReference type="GO" id="GO:0016887">
    <property type="term" value="F:ATP hydrolysis activity"/>
    <property type="evidence" value="ECO:0007669"/>
    <property type="project" value="RHEA"/>
</dbReference>
<evidence type="ECO:0000259" key="14">
    <source>
        <dbReference type="PROSITE" id="PS51194"/>
    </source>
</evidence>
<evidence type="ECO:0000256" key="2">
    <source>
        <dbReference type="ARBA" id="ARBA00022705"/>
    </source>
</evidence>
<evidence type="ECO:0000256" key="7">
    <source>
        <dbReference type="ARBA" id="ARBA00022833"/>
    </source>
</evidence>
<dbReference type="GO" id="GO:0006302">
    <property type="term" value="P:double-strand break repair"/>
    <property type="evidence" value="ECO:0007669"/>
    <property type="project" value="InterPro"/>
</dbReference>
<feature type="binding site" evidence="12">
    <location>
        <position position="459"/>
    </location>
    <ligand>
        <name>Zn(2+)</name>
        <dbReference type="ChEBI" id="CHEBI:29105"/>
        <label>2</label>
    </ligand>
</feature>
<evidence type="ECO:0000256" key="4">
    <source>
        <dbReference type="ARBA" id="ARBA00022741"/>
    </source>
</evidence>
<comment type="subunit">
    <text evidence="12">Component of the replication restart primosome.</text>
</comment>
<dbReference type="STRING" id="520767.ATZ99_09930"/>
<evidence type="ECO:0000313" key="16">
    <source>
        <dbReference type="Proteomes" id="UP000075737"/>
    </source>
</evidence>
<feature type="binding site" evidence="12">
    <location>
        <position position="477"/>
    </location>
    <ligand>
        <name>Zn(2+)</name>
        <dbReference type="ChEBI" id="CHEBI:29105"/>
        <label>2</label>
    </ligand>
</feature>
<keyword evidence="16" id="KW-1185">Reference proteome</keyword>
<dbReference type="PROSITE" id="PS51192">
    <property type="entry name" value="HELICASE_ATP_BIND_1"/>
    <property type="match status" value="1"/>
</dbReference>
<comment type="caution">
    <text evidence="15">The sequence shown here is derived from an EMBL/GenBank/DDBJ whole genome shotgun (WGS) entry which is preliminary data.</text>
</comment>
<feature type="binding site" evidence="12">
    <location>
        <position position="490"/>
    </location>
    <ligand>
        <name>Zn(2+)</name>
        <dbReference type="ChEBI" id="CHEBI:29105"/>
        <label>1</label>
    </ligand>
</feature>
<dbReference type="AlphaFoldDB" id="A0A162MMX2"/>
<keyword evidence="2 12" id="KW-0235">DNA replication</keyword>
<dbReference type="InterPro" id="IPR036388">
    <property type="entry name" value="WH-like_DNA-bd_sf"/>
</dbReference>
<evidence type="ECO:0000313" key="15">
    <source>
        <dbReference type="EMBL" id="KYO66748.1"/>
    </source>
</evidence>
<dbReference type="PANTHER" id="PTHR30580">
    <property type="entry name" value="PRIMOSOMAL PROTEIN N"/>
    <property type="match status" value="1"/>
</dbReference>
<organism evidence="15 16">
    <name type="scientific">Thermovenabulum gondwanense</name>
    <dbReference type="NCBI Taxonomy" id="520767"/>
    <lineage>
        <taxon>Bacteria</taxon>
        <taxon>Bacillati</taxon>
        <taxon>Bacillota</taxon>
        <taxon>Clostridia</taxon>
        <taxon>Thermosediminibacterales</taxon>
        <taxon>Thermosediminibacteraceae</taxon>
        <taxon>Thermovenabulum</taxon>
    </lineage>
</organism>
<dbReference type="Proteomes" id="UP000075737">
    <property type="component" value="Unassembled WGS sequence"/>
</dbReference>
<feature type="binding site" evidence="12">
    <location>
        <position position="487"/>
    </location>
    <ligand>
        <name>Zn(2+)</name>
        <dbReference type="ChEBI" id="CHEBI:29105"/>
        <label>1</label>
    </ligand>
</feature>
<dbReference type="GO" id="GO:0003677">
    <property type="term" value="F:DNA binding"/>
    <property type="evidence" value="ECO:0007669"/>
    <property type="project" value="UniProtKB-UniRule"/>
</dbReference>
<feature type="binding site" evidence="12">
    <location>
        <position position="447"/>
    </location>
    <ligand>
        <name>Zn(2+)</name>
        <dbReference type="ChEBI" id="CHEBI:29105"/>
        <label>1</label>
    </ligand>
</feature>
<keyword evidence="8 12" id="KW-0067">ATP-binding</keyword>
<dbReference type="InterPro" id="IPR005259">
    <property type="entry name" value="PriA"/>
</dbReference>
<dbReference type="Pfam" id="PF00271">
    <property type="entry name" value="Helicase_C"/>
    <property type="match status" value="1"/>
</dbReference>
<dbReference type="InterPro" id="IPR001650">
    <property type="entry name" value="Helicase_C-like"/>
</dbReference>
<dbReference type="SMART" id="SM00487">
    <property type="entry name" value="DEXDc"/>
    <property type="match status" value="1"/>
</dbReference>
<dbReference type="HAMAP" id="MF_00983">
    <property type="entry name" value="PriA"/>
    <property type="match status" value="1"/>
</dbReference>
<dbReference type="Pfam" id="PF18319">
    <property type="entry name" value="Zn_ribbon_PriA"/>
    <property type="match status" value="1"/>
</dbReference>
<comment type="function">
    <text evidence="12">Initiates the restart of stalled replication forks, which reloads the replicative helicase on sites other than the origin of replication. Recognizes and binds to abandoned replication forks and remodels them to uncover a helicase loading site. Promotes assembly of the primosome at these replication forks.</text>
</comment>
<evidence type="ECO:0000256" key="6">
    <source>
        <dbReference type="ARBA" id="ARBA00022806"/>
    </source>
</evidence>
<keyword evidence="6 12" id="KW-0347">Helicase</keyword>
<evidence type="ECO:0000256" key="12">
    <source>
        <dbReference type="HAMAP-Rule" id="MF_00983"/>
    </source>
</evidence>
<dbReference type="NCBIfam" id="TIGR00595">
    <property type="entry name" value="priA"/>
    <property type="match status" value="1"/>
</dbReference>
<keyword evidence="9 12" id="KW-0238">DNA-binding</keyword>
<dbReference type="GO" id="GO:0005524">
    <property type="term" value="F:ATP binding"/>
    <property type="evidence" value="ECO:0007669"/>
    <property type="project" value="UniProtKB-UniRule"/>
</dbReference>
<dbReference type="InterPro" id="IPR041222">
    <property type="entry name" value="PriA_3primeBD"/>
</dbReference>
<evidence type="ECO:0000259" key="13">
    <source>
        <dbReference type="PROSITE" id="PS51192"/>
    </source>
</evidence>
<dbReference type="EC" id="5.6.2.4" evidence="12"/>
<dbReference type="RefSeq" id="WP_068748130.1">
    <property type="nucleotide sequence ID" value="NZ_LOHZ01000025.1"/>
</dbReference>
<comment type="catalytic activity">
    <reaction evidence="12">
        <text>Couples ATP hydrolysis with the unwinding of duplex DNA by translocating in the 3'-5' direction.</text>
        <dbReference type="EC" id="5.6.2.4"/>
    </reaction>
</comment>
<name>A0A162MMX2_9FIRM</name>
<feature type="domain" description="Helicase ATP-binding" evidence="13">
    <location>
        <begin position="219"/>
        <end position="385"/>
    </location>
</feature>
<feature type="binding site" evidence="12">
    <location>
        <position position="450"/>
    </location>
    <ligand>
        <name>Zn(2+)</name>
        <dbReference type="ChEBI" id="CHEBI:29105"/>
        <label>1</label>
    </ligand>
</feature>
<keyword evidence="5 12" id="KW-0378">Hydrolase</keyword>
<feature type="binding site" evidence="12">
    <location>
        <position position="456"/>
    </location>
    <ligand>
        <name>Zn(2+)</name>
        <dbReference type="ChEBI" id="CHEBI:29105"/>
        <label>2</label>
    </ligand>
</feature>
<dbReference type="GO" id="GO:1990077">
    <property type="term" value="C:primosome complex"/>
    <property type="evidence" value="ECO:0007669"/>
    <property type="project" value="UniProtKB-UniRule"/>
</dbReference>